<feature type="active site" description="Proton donor/acceptor" evidence="18">
    <location>
        <position position="311"/>
    </location>
</feature>
<evidence type="ECO:0000256" key="14">
    <source>
        <dbReference type="ARBA" id="ARBA00022989"/>
    </source>
</evidence>
<protein>
    <recommendedName>
        <fullName evidence="22">Peptidase M14 domain-containing protein</fullName>
    </recommendedName>
</protein>
<feature type="transmembrane region" description="Helical" evidence="20">
    <location>
        <begin position="553"/>
        <end position="577"/>
    </location>
</feature>
<dbReference type="AlphaFoldDB" id="A0A8J6HJH4"/>
<dbReference type="GO" id="GO:0050909">
    <property type="term" value="P:sensory perception of taste"/>
    <property type="evidence" value="ECO:0007669"/>
    <property type="project" value="InterPro"/>
</dbReference>
<comment type="caution">
    <text evidence="23">The sequence shown here is derived from an EMBL/GenBank/DDBJ whole genome shotgun (WGS) entry which is preliminary data.</text>
</comment>
<evidence type="ECO:0000313" key="24">
    <source>
        <dbReference type="Proteomes" id="UP000719412"/>
    </source>
</evidence>
<keyword evidence="11 21" id="KW-0732">Signal</keyword>
<evidence type="ECO:0000256" key="12">
    <source>
        <dbReference type="ARBA" id="ARBA00022801"/>
    </source>
</evidence>
<gene>
    <name evidence="23" type="ORF">GEV33_007344</name>
</gene>
<dbReference type="Proteomes" id="UP000719412">
    <property type="component" value="Unassembled WGS sequence"/>
</dbReference>
<reference evidence="23" key="1">
    <citation type="journal article" date="2020" name="J Insects Food Feed">
        <title>The yellow mealworm (Tenebrio molitor) genome: a resource for the emerging insects as food and feed industry.</title>
        <authorList>
            <person name="Eriksson T."/>
            <person name="Andere A."/>
            <person name="Kelstrup H."/>
            <person name="Emery V."/>
            <person name="Picard C."/>
        </authorList>
    </citation>
    <scope>NUCLEOTIDE SEQUENCE</scope>
    <source>
        <strain evidence="23">Stoneville</strain>
        <tissue evidence="23">Whole head</tissue>
    </source>
</reference>
<dbReference type="Gene3D" id="3.40.630.10">
    <property type="entry name" value="Zn peptidases"/>
    <property type="match status" value="1"/>
</dbReference>
<dbReference type="InterPro" id="IPR013604">
    <property type="entry name" value="7TM_chemorcpt"/>
</dbReference>
<comment type="cofactor">
    <cofactor evidence="1">
        <name>Zn(2+)</name>
        <dbReference type="ChEBI" id="CHEBI:29105"/>
    </cofactor>
</comment>
<evidence type="ECO:0000256" key="5">
    <source>
        <dbReference type="ARBA" id="ARBA00022475"/>
    </source>
</evidence>
<keyword evidence="6" id="KW-0964">Secreted</keyword>
<keyword evidence="24" id="KW-1185">Reference proteome</keyword>
<comment type="similarity">
    <text evidence="4 18">Belongs to the peptidase M14 family.</text>
</comment>
<keyword evidence="13" id="KW-0862">Zinc</keyword>
<organism evidence="23 24">
    <name type="scientific">Tenebrio molitor</name>
    <name type="common">Yellow mealworm beetle</name>
    <dbReference type="NCBI Taxonomy" id="7067"/>
    <lineage>
        <taxon>Eukaryota</taxon>
        <taxon>Metazoa</taxon>
        <taxon>Ecdysozoa</taxon>
        <taxon>Arthropoda</taxon>
        <taxon>Hexapoda</taxon>
        <taxon>Insecta</taxon>
        <taxon>Pterygota</taxon>
        <taxon>Neoptera</taxon>
        <taxon>Endopterygota</taxon>
        <taxon>Coleoptera</taxon>
        <taxon>Polyphaga</taxon>
        <taxon>Cucujiformia</taxon>
        <taxon>Tenebrionidae</taxon>
        <taxon>Tenebrio</taxon>
    </lineage>
</organism>
<accession>A0A8J6HJH4</accession>
<evidence type="ECO:0000256" key="4">
    <source>
        <dbReference type="ARBA" id="ARBA00005988"/>
    </source>
</evidence>
<sequence>MVYAALSLVSLLFAGSLQFQFKHHNNDELAQVLQDVNNRCPNITRIYTLSETSVLGLPLYFIEFSTKPGHHEIMKPEFKYIGNMHGNEVLGRELILKLADYLCEQYMASNPNIQALIEQTRIHLMPSMNPDGWQLATDTGGKDYLIGRTNNNSFDLNRNFPNLDRIMFTNEENHLDHNNHLLEQLTRLKEPLQPETKAVIRLIMQIPFVLSANLHGGDLVANYPYDESRSGMPQHEYSETPDDETFRYLALAYSSHHEDMANPRRRGCGEADSAGFAKEGGITNGAKWYSLAGGMQDFNYLSSNDFEITLELGCKKYPPATELEHEWERNRDALIHYMWQSHIGIKGIVYDSVSKRGISNAVIHVKNVTRGPFQDIQHDVTSVHDGDYFRLLTPGQYRVTAYKDGYLPHSRMVSVTNPFHSPAQRVDFALKPISAILVLMVISFICCRYYVMDLKDFNNNSLLKFMTTSYFVVVGGLITTNFISTRTKKPAIVKLWMELYEIDKNIRSTGIKLKYSTIKWSSVRFLSLGFITITTYMIYLLTSQNFKNRLQGYVTYGSLYLGALHYISFTCSFLTLIRSTVEMTEQLLKKVDNVLVCKSTQKVPLSKLMILHQQLFDLLQLIGQVFATQILLSFAISFTLITFQSYSILCAVHNHSRYLRYSFASIIWIVVVTVDKMAVAFACHKCMFRSACIKQALGKYVAAHSGNKTIVKEKEFQNGKIPSRNKEENKSKEMDNEMKTMIREDTAGIREEKEISGSERGEAGAKERISSSERVDKRKRRKMASGGGILDEKDENDRGKDGTKRKEGEEE</sequence>
<dbReference type="SMART" id="SM00631">
    <property type="entry name" value="Zn_pept"/>
    <property type="match status" value="1"/>
</dbReference>
<feature type="compositionally biased region" description="Basic and acidic residues" evidence="19">
    <location>
        <begin position="724"/>
        <end position="776"/>
    </location>
</feature>
<evidence type="ECO:0000256" key="20">
    <source>
        <dbReference type="SAM" id="Phobius"/>
    </source>
</evidence>
<feature type="transmembrane region" description="Helical" evidence="20">
    <location>
        <begin position="463"/>
        <end position="483"/>
    </location>
</feature>
<feature type="transmembrane region" description="Helical" evidence="20">
    <location>
        <begin position="626"/>
        <end position="649"/>
    </location>
</feature>
<comment type="subcellular location">
    <subcellularLocation>
        <location evidence="3">Cell membrane</location>
        <topology evidence="3">Multi-pass membrane protein</topology>
    </subcellularLocation>
    <subcellularLocation>
        <location evidence="2">Secreted</location>
    </subcellularLocation>
</comment>
<dbReference type="PROSITE" id="PS00132">
    <property type="entry name" value="CARBOXYPEPT_ZN_1"/>
    <property type="match status" value="1"/>
</dbReference>
<dbReference type="PANTHER" id="PTHR11532:SF93">
    <property type="entry name" value="CARBOXYPEPTIDASE E"/>
    <property type="match status" value="1"/>
</dbReference>
<proteinExistence type="inferred from homology"/>
<dbReference type="Pfam" id="PF08395">
    <property type="entry name" value="7tm_7"/>
    <property type="match status" value="1"/>
</dbReference>
<feature type="compositionally biased region" description="Basic and acidic residues" evidence="19">
    <location>
        <begin position="795"/>
        <end position="811"/>
    </location>
</feature>
<keyword evidence="15" id="KW-0482">Metalloprotease</keyword>
<keyword evidence="17" id="KW-0325">Glycoprotein</keyword>
<evidence type="ECO:0000256" key="17">
    <source>
        <dbReference type="ARBA" id="ARBA00023180"/>
    </source>
</evidence>
<dbReference type="FunFam" id="3.40.630.10:FF:000013">
    <property type="entry name" value="carboxypeptidase N catalytic chain"/>
    <property type="match status" value="1"/>
</dbReference>
<name>A0A8J6HJH4_TENMO</name>
<evidence type="ECO:0000256" key="10">
    <source>
        <dbReference type="ARBA" id="ARBA00022723"/>
    </source>
</evidence>
<feature type="transmembrane region" description="Helical" evidence="20">
    <location>
        <begin position="661"/>
        <end position="682"/>
    </location>
</feature>
<evidence type="ECO:0000256" key="21">
    <source>
        <dbReference type="SAM" id="SignalP"/>
    </source>
</evidence>
<keyword evidence="16 20" id="KW-0472">Membrane</keyword>
<dbReference type="GO" id="GO:0006518">
    <property type="term" value="P:peptide metabolic process"/>
    <property type="evidence" value="ECO:0007669"/>
    <property type="project" value="TreeGrafter"/>
</dbReference>
<dbReference type="InterPro" id="IPR008969">
    <property type="entry name" value="CarboxyPept-like_regulatory"/>
</dbReference>
<dbReference type="GO" id="GO:0005615">
    <property type="term" value="C:extracellular space"/>
    <property type="evidence" value="ECO:0007669"/>
    <property type="project" value="TreeGrafter"/>
</dbReference>
<keyword evidence="8" id="KW-0645">Protease</keyword>
<evidence type="ECO:0000256" key="6">
    <source>
        <dbReference type="ARBA" id="ARBA00022525"/>
    </source>
</evidence>
<dbReference type="Pfam" id="PF00246">
    <property type="entry name" value="Peptidase_M14"/>
    <property type="match status" value="1"/>
</dbReference>
<feature type="chain" id="PRO_5035281981" description="Peptidase M14 domain-containing protein" evidence="21">
    <location>
        <begin position="19"/>
        <end position="811"/>
    </location>
</feature>
<keyword evidence="10" id="KW-0479">Metal-binding</keyword>
<dbReference type="GO" id="GO:0008270">
    <property type="term" value="F:zinc ion binding"/>
    <property type="evidence" value="ECO:0007669"/>
    <property type="project" value="InterPro"/>
</dbReference>
<keyword evidence="5" id="KW-1003">Cell membrane</keyword>
<dbReference type="InterPro" id="IPR050753">
    <property type="entry name" value="Peptidase_M14_domain"/>
</dbReference>
<dbReference type="InterPro" id="IPR057246">
    <property type="entry name" value="CARBOXYPEPT_ZN_1"/>
</dbReference>
<dbReference type="GO" id="GO:0005886">
    <property type="term" value="C:plasma membrane"/>
    <property type="evidence" value="ECO:0007669"/>
    <property type="project" value="UniProtKB-SubCell"/>
</dbReference>
<evidence type="ECO:0000256" key="8">
    <source>
        <dbReference type="ARBA" id="ARBA00022670"/>
    </source>
</evidence>
<dbReference type="InterPro" id="IPR000834">
    <property type="entry name" value="Peptidase_M14"/>
</dbReference>
<dbReference type="PROSITE" id="PS52035">
    <property type="entry name" value="PEPTIDASE_M14"/>
    <property type="match status" value="1"/>
</dbReference>
<dbReference type="CDD" id="cd03858">
    <property type="entry name" value="M14_CP_N-E_like"/>
    <property type="match status" value="1"/>
</dbReference>
<dbReference type="PROSITE" id="PS00133">
    <property type="entry name" value="CARBOXYPEPT_ZN_2"/>
    <property type="match status" value="1"/>
</dbReference>
<dbReference type="Gene3D" id="2.60.40.1120">
    <property type="entry name" value="Carboxypeptidase-like, regulatory domain"/>
    <property type="match status" value="1"/>
</dbReference>
<feature type="transmembrane region" description="Helical" evidence="20">
    <location>
        <begin position="523"/>
        <end position="541"/>
    </location>
</feature>
<evidence type="ECO:0000256" key="11">
    <source>
        <dbReference type="ARBA" id="ARBA00022729"/>
    </source>
</evidence>
<evidence type="ECO:0000256" key="19">
    <source>
        <dbReference type="SAM" id="MobiDB-lite"/>
    </source>
</evidence>
<dbReference type="GO" id="GO:0016485">
    <property type="term" value="P:protein processing"/>
    <property type="evidence" value="ECO:0007669"/>
    <property type="project" value="TreeGrafter"/>
</dbReference>
<dbReference type="EMBL" id="JABDTM020023085">
    <property type="protein sequence ID" value="KAH0815447.1"/>
    <property type="molecule type" value="Genomic_DNA"/>
</dbReference>
<evidence type="ECO:0000256" key="15">
    <source>
        <dbReference type="ARBA" id="ARBA00023049"/>
    </source>
</evidence>
<evidence type="ECO:0000256" key="9">
    <source>
        <dbReference type="ARBA" id="ARBA00022692"/>
    </source>
</evidence>
<dbReference type="PANTHER" id="PTHR11532">
    <property type="entry name" value="PROTEASE M14 CARBOXYPEPTIDASE"/>
    <property type="match status" value="1"/>
</dbReference>
<evidence type="ECO:0000256" key="1">
    <source>
        <dbReference type="ARBA" id="ARBA00001947"/>
    </source>
</evidence>
<dbReference type="SUPFAM" id="SSF49464">
    <property type="entry name" value="Carboxypeptidase regulatory domain-like"/>
    <property type="match status" value="1"/>
</dbReference>
<evidence type="ECO:0000256" key="7">
    <source>
        <dbReference type="ARBA" id="ARBA00022645"/>
    </source>
</evidence>
<dbReference type="PRINTS" id="PR00765">
    <property type="entry name" value="CRBOXYPTASEA"/>
</dbReference>
<dbReference type="SUPFAM" id="SSF53187">
    <property type="entry name" value="Zn-dependent exopeptidases"/>
    <property type="match status" value="1"/>
</dbReference>
<keyword evidence="9 20" id="KW-0812">Transmembrane</keyword>
<keyword evidence="12" id="KW-0378">Hydrolase</keyword>
<evidence type="ECO:0000259" key="22">
    <source>
        <dbReference type="PROSITE" id="PS52035"/>
    </source>
</evidence>
<keyword evidence="14 20" id="KW-1133">Transmembrane helix</keyword>
<evidence type="ECO:0000256" key="16">
    <source>
        <dbReference type="ARBA" id="ARBA00023136"/>
    </source>
</evidence>
<evidence type="ECO:0000256" key="2">
    <source>
        <dbReference type="ARBA" id="ARBA00004613"/>
    </source>
</evidence>
<evidence type="ECO:0000256" key="3">
    <source>
        <dbReference type="ARBA" id="ARBA00004651"/>
    </source>
</evidence>
<feature type="transmembrane region" description="Helical" evidence="20">
    <location>
        <begin position="433"/>
        <end position="451"/>
    </location>
</feature>
<evidence type="ECO:0000256" key="13">
    <source>
        <dbReference type="ARBA" id="ARBA00022833"/>
    </source>
</evidence>
<feature type="domain" description="Peptidase M14" evidence="22">
    <location>
        <begin position="22"/>
        <end position="341"/>
    </location>
</feature>
<reference evidence="23" key="2">
    <citation type="submission" date="2021-08" db="EMBL/GenBank/DDBJ databases">
        <authorList>
            <person name="Eriksson T."/>
        </authorList>
    </citation>
    <scope>NUCLEOTIDE SEQUENCE</scope>
    <source>
        <strain evidence="23">Stoneville</strain>
        <tissue evidence="23">Whole head</tissue>
    </source>
</reference>
<dbReference type="InterPro" id="IPR057247">
    <property type="entry name" value="CARBOXYPEPT_ZN_2"/>
</dbReference>
<dbReference type="GO" id="GO:0004181">
    <property type="term" value="F:metallocarboxypeptidase activity"/>
    <property type="evidence" value="ECO:0007669"/>
    <property type="project" value="InterPro"/>
</dbReference>
<evidence type="ECO:0000313" key="23">
    <source>
        <dbReference type="EMBL" id="KAH0815447.1"/>
    </source>
</evidence>
<dbReference type="CDD" id="cd11308">
    <property type="entry name" value="Peptidase_M14NE-CP-C_like"/>
    <property type="match status" value="1"/>
</dbReference>
<evidence type="ECO:0000256" key="18">
    <source>
        <dbReference type="PROSITE-ProRule" id="PRU01379"/>
    </source>
</evidence>
<dbReference type="FunFam" id="2.60.40.1120:FF:000019">
    <property type="entry name" value="Carboxypeptidase D"/>
    <property type="match status" value="1"/>
</dbReference>
<feature type="region of interest" description="Disordered" evidence="19">
    <location>
        <begin position="714"/>
        <end position="811"/>
    </location>
</feature>
<keyword evidence="7" id="KW-0121">Carboxypeptidase</keyword>
<feature type="signal peptide" evidence="21">
    <location>
        <begin position="1"/>
        <end position="18"/>
    </location>
</feature>